<dbReference type="GO" id="GO:0071555">
    <property type="term" value="P:cell wall organization"/>
    <property type="evidence" value="ECO:0007669"/>
    <property type="project" value="UniProtKB-UniRule"/>
</dbReference>
<evidence type="ECO:0000256" key="6">
    <source>
        <dbReference type="PROSITE-ProRule" id="PRU01373"/>
    </source>
</evidence>
<dbReference type="Pfam" id="PF03734">
    <property type="entry name" value="YkuD"/>
    <property type="match status" value="1"/>
</dbReference>
<dbReference type="InterPro" id="IPR005490">
    <property type="entry name" value="LD_TPept_cat_dom"/>
</dbReference>
<protein>
    <submittedName>
        <fullName evidence="10">L,D-transpeptidase/peptidoglycan binding protein</fullName>
    </submittedName>
</protein>
<accession>A0A9D2KIC3</accession>
<dbReference type="InterPro" id="IPR038054">
    <property type="entry name" value="LD_TPept-like_central_sf"/>
</dbReference>
<keyword evidence="5 6" id="KW-0961">Cell wall biogenesis/degradation</keyword>
<dbReference type="SUPFAM" id="SSF141523">
    <property type="entry name" value="L,D-transpeptidase catalytic domain-like"/>
    <property type="match status" value="1"/>
</dbReference>
<comment type="caution">
    <text evidence="10">The sequence shown here is derived from an EMBL/GenBank/DDBJ whole genome shotgun (WGS) entry which is preliminary data.</text>
</comment>
<dbReference type="GO" id="GO:0016740">
    <property type="term" value="F:transferase activity"/>
    <property type="evidence" value="ECO:0007669"/>
    <property type="project" value="UniProtKB-KW"/>
</dbReference>
<sequence length="589" mass="65455">MEGEEKEHSGELLFVEVENDEPADFAEEETGEEKYAEGTEDPADEEGSESTDETDDLEDAAGADDDLEADAAAEVDDDLEADDTAAADDDCEADDENSEPDGIEGSDRKSRRRRRRRRRKKKERKPLGKKFWIILGSIFGGLILVYLGISAYFIGHFFINTTINGKDFSGSSATAVEDYFKDQVKDYKLTIIEMNNETDVINGSDISLAYKENSGVEKALKEQNPLLWVTSFFSTTDKDIRVQVDYDEQALEEKIQSIKAVTQEQTEPVSAYPKFNGESFVVEPEVYGTAVDPEVLTEKIKEHISGFEPELVMFDEGCYKLPKYVSDSSEVQAACDTMNEYCKASVTYTMTENVVVDKSVISGWLTYDDNMQVTLDENAVREWMRTFGQTYDTVGKTRTITTPGGKTAEVSGGTYGWSIDEDTETQNLIASINNGEVVTREPVYEQTAASHGAQDWGSTYVEVDLSAQHMWYIVDGSIALETDVVTGIPTPDRITPAGVYSILEMKRNKTLVGTTNPATGKPIYETPVRYWMRVTWTGIGFHDADWQSSFGGTRYQTSAGSHGCINMPVSKAGELYGMLNMGTPVIIHY</sequence>
<dbReference type="Proteomes" id="UP000824223">
    <property type="component" value="Unassembled WGS sequence"/>
</dbReference>
<feature type="active site" description="Nucleophile" evidence="6">
    <location>
        <position position="564"/>
    </location>
</feature>
<dbReference type="GO" id="GO:0008360">
    <property type="term" value="P:regulation of cell shape"/>
    <property type="evidence" value="ECO:0007669"/>
    <property type="project" value="UniProtKB-UniRule"/>
</dbReference>
<feature type="region of interest" description="Disordered" evidence="7">
    <location>
        <begin position="1"/>
        <end position="122"/>
    </location>
</feature>
<dbReference type="PANTHER" id="PTHR30582">
    <property type="entry name" value="L,D-TRANSPEPTIDASE"/>
    <property type="match status" value="1"/>
</dbReference>
<evidence type="ECO:0000313" key="10">
    <source>
        <dbReference type="EMBL" id="HJA05865.1"/>
    </source>
</evidence>
<dbReference type="InterPro" id="IPR050979">
    <property type="entry name" value="LD-transpeptidase"/>
</dbReference>
<evidence type="ECO:0000256" key="7">
    <source>
        <dbReference type="SAM" id="MobiDB-lite"/>
    </source>
</evidence>
<reference evidence="10" key="1">
    <citation type="journal article" date="2021" name="PeerJ">
        <title>Extensive microbial diversity within the chicken gut microbiome revealed by metagenomics and culture.</title>
        <authorList>
            <person name="Gilroy R."/>
            <person name="Ravi A."/>
            <person name="Getino M."/>
            <person name="Pursley I."/>
            <person name="Horton D.L."/>
            <person name="Alikhan N.F."/>
            <person name="Baker D."/>
            <person name="Gharbi K."/>
            <person name="Hall N."/>
            <person name="Watson M."/>
            <person name="Adriaenssens E.M."/>
            <person name="Foster-Nyarko E."/>
            <person name="Jarju S."/>
            <person name="Secka A."/>
            <person name="Antonio M."/>
            <person name="Oren A."/>
            <person name="Chaudhuri R.R."/>
            <person name="La Ragione R."/>
            <person name="Hildebrand F."/>
            <person name="Pallen M.J."/>
        </authorList>
    </citation>
    <scope>NUCLEOTIDE SEQUENCE</scope>
    <source>
        <strain evidence="10">ChiSjej2B20-11307</strain>
    </source>
</reference>
<dbReference type="SUPFAM" id="SSF143985">
    <property type="entry name" value="L,D-transpeptidase pre-catalytic domain-like"/>
    <property type="match status" value="1"/>
</dbReference>
<dbReference type="PANTHER" id="PTHR30582:SF33">
    <property type="entry name" value="EXPORTED PROTEIN"/>
    <property type="match status" value="1"/>
</dbReference>
<feature type="compositionally biased region" description="Acidic residues" evidence="7">
    <location>
        <begin position="38"/>
        <end position="104"/>
    </location>
</feature>
<dbReference type="EMBL" id="DXAK01000008">
    <property type="protein sequence ID" value="HJA05865.1"/>
    <property type="molecule type" value="Genomic_DNA"/>
</dbReference>
<dbReference type="InterPro" id="IPR038063">
    <property type="entry name" value="Transpep_catalytic_dom"/>
</dbReference>
<dbReference type="AlphaFoldDB" id="A0A9D2KIC3"/>
<evidence type="ECO:0000256" key="3">
    <source>
        <dbReference type="ARBA" id="ARBA00022960"/>
    </source>
</evidence>
<comment type="pathway">
    <text evidence="1 6">Cell wall biogenesis; peptidoglycan biosynthesis.</text>
</comment>
<dbReference type="PROSITE" id="PS52029">
    <property type="entry name" value="LD_TPASE"/>
    <property type="match status" value="1"/>
</dbReference>
<keyword evidence="4 6" id="KW-0573">Peptidoglycan synthesis</keyword>
<dbReference type="Gene3D" id="3.10.20.800">
    <property type="match status" value="1"/>
</dbReference>
<organism evidence="10 11">
    <name type="scientific">Candidatus Mediterraneibacter pullicola</name>
    <dbReference type="NCBI Taxonomy" id="2838682"/>
    <lineage>
        <taxon>Bacteria</taxon>
        <taxon>Bacillati</taxon>
        <taxon>Bacillota</taxon>
        <taxon>Clostridia</taxon>
        <taxon>Lachnospirales</taxon>
        <taxon>Lachnospiraceae</taxon>
        <taxon>Mediterraneibacter</taxon>
    </lineage>
</organism>
<dbReference type="Gene3D" id="2.40.440.10">
    <property type="entry name" value="L,D-transpeptidase catalytic domain-like"/>
    <property type="match status" value="1"/>
</dbReference>
<gene>
    <name evidence="10" type="ORF">H9798_01775</name>
</gene>
<evidence type="ECO:0000256" key="5">
    <source>
        <dbReference type="ARBA" id="ARBA00023316"/>
    </source>
</evidence>
<feature type="compositionally biased region" description="Acidic residues" evidence="7">
    <location>
        <begin position="17"/>
        <end position="31"/>
    </location>
</feature>
<dbReference type="GO" id="GO:0018104">
    <property type="term" value="P:peptidoglycan-protein cross-linking"/>
    <property type="evidence" value="ECO:0007669"/>
    <property type="project" value="TreeGrafter"/>
</dbReference>
<evidence type="ECO:0000259" key="9">
    <source>
        <dbReference type="PROSITE" id="PS52029"/>
    </source>
</evidence>
<evidence type="ECO:0000256" key="4">
    <source>
        <dbReference type="ARBA" id="ARBA00022984"/>
    </source>
</evidence>
<name>A0A9D2KIC3_9FIRM</name>
<evidence type="ECO:0000256" key="2">
    <source>
        <dbReference type="ARBA" id="ARBA00022679"/>
    </source>
</evidence>
<keyword evidence="8" id="KW-0812">Transmembrane</keyword>
<feature type="compositionally biased region" description="Basic and acidic residues" evidence="7">
    <location>
        <begin position="1"/>
        <end position="10"/>
    </location>
</feature>
<evidence type="ECO:0000313" key="11">
    <source>
        <dbReference type="Proteomes" id="UP000824223"/>
    </source>
</evidence>
<feature type="transmembrane region" description="Helical" evidence="8">
    <location>
        <begin position="131"/>
        <end position="154"/>
    </location>
</feature>
<feature type="active site" description="Proton donor/acceptor" evidence="6">
    <location>
        <position position="542"/>
    </location>
</feature>
<evidence type="ECO:0000256" key="1">
    <source>
        <dbReference type="ARBA" id="ARBA00004752"/>
    </source>
</evidence>
<keyword evidence="3 6" id="KW-0133">Cell shape</keyword>
<dbReference type="GO" id="GO:0071972">
    <property type="term" value="F:peptidoglycan L,D-transpeptidase activity"/>
    <property type="evidence" value="ECO:0007669"/>
    <property type="project" value="TreeGrafter"/>
</dbReference>
<keyword evidence="8" id="KW-0472">Membrane</keyword>
<feature type="domain" description="L,D-TPase catalytic" evidence="9">
    <location>
        <begin position="459"/>
        <end position="588"/>
    </location>
</feature>
<feature type="compositionally biased region" description="Basic residues" evidence="7">
    <location>
        <begin position="109"/>
        <end position="122"/>
    </location>
</feature>
<proteinExistence type="predicted"/>
<dbReference type="Pfam" id="PF12229">
    <property type="entry name" value="PG_binding_4"/>
    <property type="match status" value="2"/>
</dbReference>
<dbReference type="InterPro" id="IPR022029">
    <property type="entry name" value="YoaR-like_PG-bd"/>
</dbReference>
<dbReference type="GO" id="GO:0005576">
    <property type="term" value="C:extracellular region"/>
    <property type="evidence" value="ECO:0007669"/>
    <property type="project" value="TreeGrafter"/>
</dbReference>
<keyword evidence="8" id="KW-1133">Transmembrane helix</keyword>
<evidence type="ECO:0000256" key="8">
    <source>
        <dbReference type="SAM" id="Phobius"/>
    </source>
</evidence>
<keyword evidence="2" id="KW-0808">Transferase</keyword>
<dbReference type="CDD" id="cd16913">
    <property type="entry name" value="YkuD_like"/>
    <property type="match status" value="1"/>
</dbReference>
<reference evidence="10" key="2">
    <citation type="submission" date="2021-04" db="EMBL/GenBank/DDBJ databases">
        <authorList>
            <person name="Gilroy R."/>
        </authorList>
    </citation>
    <scope>NUCLEOTIDE SEQUENCE</scope>
    <source>
        <strain evidence="10">ChiSjej2B20-11307</strain>
    </source>
</reference>